<dbReference type="PANTHER" id="PTHR22891">
    <property type="entry name" value="EUKARYOTIC TRANSLATION INITIATION FACTOR 2C"/>
    <property type="match status" value="1"/>
</dbReference>
<dbReference type="PROSITE" id="PS50822">
    <property type="entry name" value="PIWI"/>
    <property type="match status" value="1"/>
</dbReference>
<sequence>MVNNAQIVPPENKEMILGQGLELLGFKKLSVVKCFSNFGIELTIKLDQITPIELQPPVMISKKNTLAVVKGGWRFNQSQSKGFHNSNRNFNELPIIWFNRSNGDMSPGEVTVRLRKVLNDYNVSQAVSPAIKPIHASKNIPSHGDDPIQYRKDCQKILDECLDSLEKNSEQGINFLYIILRDNDANFYAEIKSLKINAKLGGISHKLESTSSQLSMTGTPKDIMIIGADCTHPGAGVKHCPSIAAIVVTNDDESSQYLGSARLQKRRQEEIADLHGMMVERIKAWSHKASKAGKSDGN</sequence>
<dbReference type="InterPro" id="IPR003165">
    <property type="entry name" value="Piwi"/>
</dbReference>
<dbReference type="AlphaFoldDB" id="A0A9N9Q2Y3"/>
<feature type="domain" description="Piwi" evidence="1">
    <location>
        <begin position="194"/>
        <end position="285"/>
    </location>
</feature>
<dbReference type="Pfam" id="PF02171">
    <property type="entry name" value="Piwi"/>
    <property type="match status" value="1"/>
</dbReference>
<evidence type="ECO:0000313" key="2">
    <source>
        <dbReference type="EMBL" id="CAG8983833.1"/>
    </source>
</evidence>
<gene>
    <name evidence="2" type="ORF">HYALB_00005471</name>
</gene>
<organism evidence="2 3">
    <name type="scientific">Hymenoscyphus albidus</name>
    <dbReference type="NCBI Taxonomy" id="595503"/>
    <lineage>
        <taxon>Eukaryota</taxon>
        <taxon>Fungi</taxon>
        <taxon>Dikarya</taxon>
        <taxon>Ascomycota</taxon>
        <taxon>Pezizomycotina</taxon>
        <taxon>Leotiomycetes</taxon>
        <taxon>Helotiales</taxon>
        <taxon>Helotiaceae</taxon>
        <taxon>Hymenoscyphus</taxon>
    </lineage>
</organism>
<keyword evidence="3" id="KW-1185">Reference proteome</keyword>
<dbReference type="EMBL" id="CAJVRM010000742">
    <property type="protein sequence ID" value="CAG8983833.1"/>
    <property type="molecule type" value="Genomic_DNA"/>
</dbReference>
<dbReference type="Gene3D" id="3.30.420.10">
    <property type="entry name" value="Ribonuclease H-like superfamily/Ribonuclease H"/>
    <property type="match status" value="1"/>
</dbReference>
<accession>A0A9N9Q2Y3</accession>
<reference evidence="2" key="1">
    <citation type="submission" date="2021-07" db="EMBL/GenBank/DDBJ databases">
        <authorList>
            <person name="Durling M."/>
        </authorList>
    </citation>
    <scope>NUCLEOTIDE SEQUENCE</scope>
</reference>
<evidence type="ECO:0000313" key="3">
    <source>
        <dbReference type="Proteomes" id="UP000701801"/>
    </source>
</evidence>
<evidence type="ECO:0000259" key="1">
    <source>
        <dbReference type="PROSITE" id="PS50822"/>
    </source>
</evidence>
<name>A0A9N9Q2Y3_9HELO</name>
<comment type="caution">
    <text evidence="2">The sequence shown here is derived from an EMBL/GenBank/DDBJ whole genome shotgun (WGS) entry which is preliminary data.</text>
</comment>
<dbReference type="InterPro" id="IPR012337">
    <property type="entry name" value="RNaseH-like_sf"/>
</dbReference>
<protein>
    <recommendedName>
        <fullName evidence="1">Piwi domain-containing protein</fullName>
    </recommendedName>
</protein>
<dbReference type="OrthoDB" id="10252740at2759"/>
<dbReference type="SUPFAM" id="SSF53098">
    <property type="entry name" value="Ribonuclease H-like"/>
    <property type="match status" value="1"/>
</dbReference>
<dbReference type="GO" id="GO:0003676">
    <property type="term" value="F:nucleic acid binding"/>
    <property type="evidence" value="ECO:0007669"/>
    <property type="project" value="InterPro"/>
</dbReference>
<dbReference type="InterPro" id="IPR036397">
    <property type="entry name" value="RNaseH_sf"/>
</dbReference>
<dbReference type="Proteomes" id="UP000701801">
    <property type="component" value="Unassembled WGS sequence"/>
</dbReference>
<proteinExistence type="predicted"/>